<keyword evidence="10" id="KW-0175">Coiled coil</keyword>
<dbReference type="GO" id="GO:0051301">
    <property type="term" value="P:cell division"/>
    <property type="evidence" value="ECO:0007669"/>
    <property type="project" value="UniProtKB-KW"/>
</dbReference>
<keyword evidence="12" id="KW-1185">Reference proteome</keyword>
<evidence type="ECO:0000256" key="1">
    <source>
        <dbReference type="ARBA" id="ARBA00004123"/>
    </source>
</evidence>
<sequence length="200" mass="23708">MNSQGATIRWTYFQSALQLAVRRSSRKWTYEDFAECFPTYTSEDKDGSTAIFNQISDYIESQSFRDLDKLFQTFNVQENIDTLHRIIEESKERSQRNIEVKDKWREDLEPRAAIAARTIPKLEEENNRLREMLSQIEAENNALTSQLQERVKWSDDSEEKVLRLLGKLDEVLDKWQELPSNELENWTRQMMESTKIVMST</sequence>
<feature type="coiled-coil region" evidence="10">
    <location>
        <begin position="112"/>
        <end position="146"/>
    </location>
</feature>
<dbReference type="EMBL" id="JAUEPS010000002">
    <property type="protein sequence ID" value="KAK0467883.1"/>
    <property type="molecule type" value="Genomic_DNA"/>
</dbReference>
<dbReference type="RefSeq" id="XP_060338158.1">
    <property type="nucleotide sequence ID" value="XM_060475146.1"/>
</dbReference>
<name>A0AA39NLJ8_ARMTA</name>
<protein>
    <recommendedName>
        <fullName evidence="13">Nnf1-domain-containing protein</fullName>
    </recommendedName>
</protein>
<keyword evidence="3" id="KW-0158">Chromosome</keyword>
<dbReference type="GO" id="GO:0000444">
    <property type="term" value="C:MIS12/MIND type complex"/>
    <property type="evidence" value="ECO:0007669"/>
    <property type="project" value="InterPro"/>
</dbReference>
<organism evidence="11 12">
    <name type="scientific">Armillaria tabescens</name>
    <name type="common">Ringless honey mushroom</name>
    <name type="synonym">Agaricus tabescens</name>
    <dbReference type="NCBI Taxonomy" id="1929756"/>
    <lineage>
        <taxon>Eukaryota</taxon>
        <taxon>Fungi</taxon>
        <taxon>Dikarya</taxon>
        <taxon>Basidiomycota</taxon>
        <taxon>Agaricomycotina</taxon>
        <taxon>Agaricomycetes</taxon>
        <taxon>Agaricomycetidae</taxon>
        <taxon>Agaricales</taxon>
        <taxon>Marasmiineae</taxon>
        <taxon>Physalacriaceae</taxon>
        <taxon>Desarmillaria</taxon>
    </lineage>
</organism>
<keyword evidence="6" id="KW-0995">Kinetochore</keyword>
<dbReference type="Pfam" id="PF03980">
    <property type="entry name" value="Nnf1"/>
    <property type="match status" value="1"/>
</dbReference>
<evidence type="ECO:0000256" key="7">
    <source>
        <dbReference type="ARBA" id="ARBA00023242"/>
    </source>
</evidence>
<evidence type="ECO:0000256" key="4">
    <source>
        <dbReference type="ARBA" id="ARBA00022618"/>
    </source>
</evidence>
<keyword evidence="7" id="KW-0539">Nucleus</keyword>
<comment type="caution">
    <text evidence="11">The sequence shown here is derived from an EMBL/GenBank/DDBJ whole genome shotgun (WGS) entry which is preliminary data.</text>
</comment>
<dbReference type="PANTHER" id="PTHR15459">
    <property type="entry name" value="POLYAMINE-MODULATED FACTOR 1"/>
    <property type="match status" value="1"/>
</dbReference>
<dbReference type="InterPro" id="IPR007128">
    <property type="entry name" value="PMF1/Nnf1"/>
</dbReference>
<dbReference type="AlphaFoldDB" id="A0AA39NLJ8"/>
<evidence type="ECO:0000256" key="9">
    <source>
        <dbReference type="ARBA" id="ARBA00023328"/>
    </source>
</evidence>
<dbReference type="GO" id="GO:0005634">
    <property type="term" value="C:nucleus"/>
    <property type="evidence" value="ECO:0007669"/>
    <property type="project" value="UniProtKB-SubCell"/>
</dbReference>
<evidence type="ECO:0000256" key="3">
    <source>
        <dbReference type="ARBA" id="ARBA00022454"/>
    </source>
</evidence>
<dbReference type="GeneID" id="85358694"/>
<evidence type="ECO:0000256" key="8">
    <source>
        <dbReference type="ARBA" id="ARBA00023306"/>
    </source>
</evidence>
<keyword evidence="4" id="KW-0132">Cell division</keyword>
<gene>
    <name evidence="11" type="ORF">EV420DRAFT_1616664</name>
</gene>
<keyword evidence="8" id="KW-0131">Cell cycle</keyword>
<evidence type="ECO:0000256" key="5">
    <source>
        <dbReference type="ARBA" id="ARBA00022776"/>
    </source>
</evidence>
<dbReference type="GO" id="GO:0007059">
    <property type="term" value="P:chromosome segregation"/>
    <property type="evidence" value="ECO:0007669"/>
    <property type="project" value="TreeGrafter"/>
</dbReference>
<evidence type="ECO:0008006" key="13">
    <source>
        <dbReference type="Google" id="ProtNLM"/>
    </source>
</evidence>
<comment type="subcellular location">
    <subcellularLocation>
        <location evidence="2">Chromosome</location>
        <location evidence="2">Centromere</location>
        <location evidence="2">Kinetochore</location>
    </subcellularLocation>
    <subcellularLocation>
        <location evidence="1">Nucleus</location>
    </subcellularLocation>
</comment>
<keyword evidence="5" id="KW-0498">Mitosis</keyword>
<evidence type="ECO:0000256" key="2">
    <source>
        <dbReference type="ARBA" id="ARBA00004629"/>
    </source>
</evidence>
<evidence type="ECO:0000256" key="6">
    <source>
        <dbReference type="ARBA" id="ARBA00022838"/>
    </source>
</evidence>
<proteinExistence type="predicted"/>
<dbReference type="PANTHER" id="PTHR15459:SF3">
    <property type="entry name" value="POLYAMINE-MODULATED FACTOR 1"/>
    <property type="match status" value="1"/>
</dbReference>
<accession>A0AA39NLJ8</accession>
<reference evidence="11" key="1">
    <citation type="submission" date="2023-06" db="EMBL/GenBank/DDBJ databases">
        <authorList>
            <consortium name="Lawrence Berkeley National Laboratory"/>
            <person name="Ahrendt S."/>
            <person name="Sahu N."/>
            <person name="Indic B."/>
            <person name="Wong-Bajracharya J."/>
            <person name="Merenyi Z."/>
            <person name="Ke H.-M."/>
            <person name="Monk M."/>
            <person name="Kocsube S."/>
            <person name="Drula E."/>
            <person name="Lipzen A."/>
            <person name="Balint B."/>
            <person name="Henrissat B."/>
            <person name="Andreopoulos B."/>
            <person name="Martin F.M."/>
            <person name="Harder C.B."/>
            <person name="Rigling D."/>
            <person name="Ford K.L."/>
            <person name="Foster G.D."/>
            <person name="Pangilinan J."/>
            <person name="Papanicolaou A."/>
            <person name="Barry K."/>
            <person name="LaButti K."/>
            <person name="Viragh M."/>
            <person name="Koriabine M."/>
            <person name="Yan M."/>
            <person name="Riley R."/>
            <person name="Champramary S."/>
            <person name="Plett K.L."/>
            <person name="Tsai I.J."/>
            <person name="Slot J."/>
            <person name="Sipos G."/>
            <person name="Plett J."/>
            <person name="Nagy L.G."/>
            <person name="Grigoriev I.V."/>
        </authorList>
    </citation>
    <scope>NUCLEOTIDE SEQUENCE</scope>
    <source>
        <strain evidence="11">CCBAS 213</strain>
    </source>
</reference>
<keyword evidence="9" id="KW-0137">Centromere</keyword>
<evidence type="ECO:0000313" key="12">
    <source>
        <dbReference type="Proteomes" id="UP001175211"/>
    </source>
</evidence>
<evidence type="ECO:0000313" key="11">
    <source>
        <dbReference type="EMBL" id="KAK0467883.1"/>
    </source>
</evidence>
<dbReference type="Proteomes" id="UP001175211">
    <property type="component" value="Unassembled WGS sequence"/>
</dbReference>
<evidence type="ECO:0000256" key="10">
    <source>
        <dbReference type="SAM" id="Coils"/>
    </source>
</evidence>